<keyword evidence="1" id="KW-0808">Transferase</keyword>
<keyword evidence="2" id="KW-1185">Reference proteome</keyword>
<reference evidence="1" key="2">
    <citation type="journal article" date="2022" name="New Phytol.">
        <title>Evolutionary transition to the ectomycorrhizal habit in the genomes of a hyperdiverse lineage of mushroom-forming fungi.</title>
        <authorList>
            <person name="Looney B."/>
            <person name="Miyauchi S."/>
            <person name="Morin E."/>
            <person name="Drula E."/>
            <person name="Courty P.E."/>
            <person name="Kohler A."/>
            <person name="Kuo A."/>
            <person name="LaButti K."/>
            <person name="Pangilinan J."/>
            <person name="Lipzen A."/>
            <person name="Riley R."/>
            <person name="Andreopoulos W."/>
            <person name="He G."/>
            <person name="Johnson J."/>
            <person name="Nolan M."/>
            <person name="Tritt A."/>
            <person name="Barry K.W."/>
            <person name="Grigoriev I.V."/>
            <person name="Nagy L.G."/>
            <person name="Hibbett D."/>
            <person name="Henrissat B."/>
            <person name="Matheny P.B."/>
            <person name="Labbe J."/>
            <person name="Martin F.M."/>
        </authorList>
    </citation>
    <scope>NUCLEOTIDE SEQUENCE</scope>
    <source>
        <strain evidence="1">EC-137</strain>
    </source>
</reference>
<feature type="non-terminal residue" evidence="1">
    <location>
        <position position="1"/>
    </location>
</feature>
<proteinExistence type="predicted"/>
<comment type="caution">
    <text evidence="1">The sequence shown here is derived from an EMBL/GenBank/DDBJ whole genome shotgun (WGS) entry which is preliminary data.</text>
</comment>
<dbReference type="Proteomes" id="UP000814128">
    <property type="component" value="Unassembled WGS sequence"/>
</dbReference>
<evidence type="ECO:0000313" key="1">
    <source>
        <dbReference type="EMBL" id="KAI0031988.1"/>
    </source>
</evidence>
<protein>
    <submittedName>
        <fullName evidence="1">Pyridoxal phosphate-dependent transferase</fullName>
    </submittedName>
</protein>
<evidence type="ECO:0000313" key="2">
    <source>
        <dbReference type="Proteomes" id="UP000814128"/>
    </source>
</evidence>
<gene>
    <name evidence="1" type="ORF">K488DRAFT_7599</name>
</gene>
<dbReference type="EMBL" id="MU273561">
    <property type="protein sequence ID" value="KAI0031988.1"/>
    <property type="molecule type" value="Genomic_DNA"/>
</dbReference>
<feature type="non-terminal residue" evidence="1">
    <location>
        <position position="479"/>
    </location>
</feature>
<accession>A0ACB8QJU1</accession>
<reference evidence="1" key="1">
    <citation type="submission" date="2021-02" db="EMBL/GenBank/DDBJ databases">
        <authorList>
            <consortium name="DOE Joint Genome Institute"/>
            <person name="Ahrendt S."/>
            <person name="Looney B.P."/>
            <person name="Miyauchi S."/>
            <person name="Morin E."/>
            <person name="Drula E."/>
            <person name="Courty P.E."/>
            <person name="Chicoki N."/>
            <person name="Fauchery L."/>
            <person name="Kohler A."/>
            <person name="Kuo A."/>
            <person name="Labutti K."/>
            <person name="Pangilinan J."/>
            <person name="Lipzen A."/>
            <person name="Riley R."/>
            <person name="Andreopoulos W."/>
            <person name="He G."/>
            <person name="Johnson J."/>
            <person name="Barry K.W."/>
            <person name="Grigoriev I.V."/>
            <person name="Nagy L."/>
            <person name="Hibbett D."/>
            <person name="Henrissat B."/>
            <person name="Matheny P.B."/>
            <person name="Labbe J."/>
            <person name="Martin F."/>
        </authorList>
    </citation>
    <scope>NUCLEOTIDE SEQUENCE</scope>
    <source>
        <strain evidence="1">EC-137</strain>
    </source>
</reference>
<name>A0ACB8QJU1_9AGAM</name>
<sequence length="479" mass="49670">ETAAAVAEEKFRAAYPEYAFTLPLDLLRDAEFTRIRPGETYVDSMGGALYPELLVRAHAAFLENAILGNTHSQSSSSQLSTAHVAAAREAVLSHFNAPSGSRVVFTANASQALKLAGESFPFGPGSTYLLPEDAHNSVHGIREFARRGGAEVVYMPGRPGRGGVDVAKARGLLDANAPLPGDAALAAFTGMSNLTNTKMSLGPIRSVNSLGYTTLLDAAALAPSTVLDLTATPVDAAAVSFYKMFGYPTGIGALILGPGVGEFLVEPRLSGAGGRPWFAGGTVDVVQVPGDVVTRTNNIEEAFEDGTLNYLQLPAIPLGLNLLRSYLPFLPTRLAALTHFLASQLSSLTHADGTPAARVLSRVPGVISGIGGTSQRRLPRGAGGTVSFVILEPNGEPVPLSCVAASAAANGVMLRTGCMCNPGGAAALLGLAPFMAELRSGATLSSLEAAAGHELGVVRVSFGFVSNWKDAWAVVCWAR</sequence>
<organism evidence="1 2">
    <name type="scientific">Vararia minispora EC-137</name>
    <dbReference type="NCBI Taxonomy" id="1314806"/>
    <lineage>
        <taxon>Eukaryota</taxon>
        <taxon>Fungi</taxon>
        <taxon>Dikarya</taxon>
        <taxon>Basidiomycota</taxon>
        <taxon>Agaricomycotina</taxon>
        <taxon>Agaricomycetes</taxon>
        <taxon>Russulales</taxon>
        <taxon>Lachnocladiaceae</taxon>
        <taxon>Vararia</taxon>
    </lineage>
</organism>